<keyword evidence="3" id="KW-0378">Hydrolase</keyword>
<dbReference type="InterPro" id="IPR001314">
    <property type="entry name" value="Peptidase_S1A"/>
</dbReference>
<dbReference type="CDD" id="cd00041">
    <property type="entry name" value="CUB"/>
    <property type="match status" value="1"/>
</dbReference>
<dbReference type="InterPro" id="IPR043504">
    <property type="entry name" value="Peptidase_S1_PA_chymotrypsin"/>
</dbReference>
<dbReference type="InterPro" id="IPR009003">
    <property type="entry name" value="Peptidase_S1_PA"/>
</dbReference>
<evidence type="ECO:0000256" key="5">
    <source>
        <dbReference type="SAM" id="SignalP"/>
    </source>
</evidence>
<dbReference type="PROSITE" id="PS01180">
    <property type="entry name" value="CUB"/>
    <property type="match status" value="1"/>
</dbReference>
<feature type="domain" description="CUB" evidence="6">
    <location>
        <begin position="19"/>
        <end position="116"/>
    </location>
</feature>
<feature type="region of interest" description="Disordered" evidence="4">
    <location>
        <begin position="266"/>
        <end position="296"/>
    </location>
</feature>
<accession>A0A6B9KZG9</accession>
<dbReference type="InterPro" id="IPR018114">
    <property type="entry name" value="TRYPSIN_HIS"/>
</dbReference>
<dbReference type="PROSITE" id="PS00135">
    <property type="entry name" value="TRYPSIN_SER"/>
    <property type="match status" value="1"/>
</dbReference>
<keyword evidence="3" id="KW-0720">Serine protease</keyword>
<feature type="signal peptide" evidence="5">
    <location>
        <begin position="1"/>
        <end position="19"/>
    </location>
</feature>
<dbReference type="GO" id="GO:0004252">
    <property type="term" value="F:serine-type endopeptidase activity"/>
    <property type="evidence" value="ECO:0007669"/>
    <property type="project" value="InterPro"/>
</dbReference>
<feature type="chain" id="PRO_5025353936" evidence="5">
    <location>
        <begin position="20"/>
        <end position="555"/>
    </location>
</feature>
<protein>
    <submittedName>
        <fullName evidence="8">Venom S1 protease with CUB domain 13</fullName>
    </submittedName>
</protein>
<dbReference type="Pfam" id="PF00431">
    <property type="entry name" value="CUB"/>
    <property type="match status" value="1"/>
</dbReference>
<dbReference type="SUPFAM" id="SSF49854">
    <property type="entry name" value="Spermadhesin, CUB domain"/>
    <property type="match status" value="1"/>
</dbReference>
<dbReference type="PRINTS" id="PR00722">
    <property type="entry name" value="CHYMOTRYPSIN"/>
</dbReference>
<keyword evidence="1" id="KW-1015">Disulfide bond</keyword>
<sequence length="555" mass="61803">MSFLQRLIVASTLAVLATCLTEQKEIQVPRGREITVQNPDYPQTSPQPTTSLIWTLVSPPGTQILLECSDVRISPSTNCDNGFFVITHSGGKTPHYCGTTSGLKITSPDNRMIVHFELTWAAGVFNCKAKSEGVAEHPQKPNKPQLNGEKINLSVDEVRYHDINMNPMPQIDKLYHWEYTTQPGYKIGIRCTSLWMGNHQNRSECAEGYFSFDLGKEEVQFCNNSNGLSLASSGEKLGFTVKSTRNIMGGFQCIVLSTKGPYFEQYKNEPDLPEEDSSEYGHPQKKGPKRTTCECGSANKPAPARILHGDYVSPHEFPWMAGLLKSEQALQTFCGGTIITRRHVISASHCTLKTVATHVVVGTDHMAKREGGKIYPVEKIINHDNENKSEFAPSKDISVLIMAEEIQFGHNVGAACLPTRDPNLLNQPVVTMGWGGIAFDEMGRDYSQLKKAKLRVISMESCNPVWDGRWTVSPASQICTWNKRQDVCYGDSGGPVVWLDPETNRYTLVGIPSVCDGCRLQKPSIHTALHYYYPWLMDVIRSNNHGDQKVCTKID</sequence>
<feature type="domain" description="Peptidase S1" evidence="7">
    <location>
        <begin position="306"/>
        <end position="541"/>
    </location>
</feature>
<dbReference type="Gene3D" id="2.60.120.290">
    <property type="entry name" value="Spermadhesin, CUB domain"/>
    <property type="match status" value="1"/>
</dbReference>
<reference evidence="8" key="1">
    <citation type="journal article" date="2019" name="Toxins">
        <title>Missiles of mass disruption: composition and glandular origin of venom used as a projectile defensive weapon by the assassin bug Platymeris rhadamanthus.</title>
        <authorList>
            <person name="Walker A.A."/>
            <person name="Robinson S.D."/>
            <person name="Undheim E.A.B."/>
            <person name="Jin J."/>
            <person name="Han X."/>
            <person name="Fry B.G."/>
            <person name="Vetter I."/>
            <person name="King G.F."/>
        </authorList>
    </citation>
    <scope>NUCLEOTIDE SEQUENCE</scope>
    <source>
        <tissue evidence="8">Venom glands</tissue>
    </source>
</reference>
<dbReference type="GO" id="GO:0006508">
    <property type="term" value="P:proteolysis"/>
    <property type="evidence" value="ECO:0007669"/>
    <property type="project" value="UniProtKB-KW"/>
</dbReference>
<proteinExistence type="evidence at transcript level"/>
<dbReference type="SUPFAM" id="SSF50494">
    <property type="entry name" value="Trypsin-like serine proteases"/>
    <property type="match status" value="1"/>
</dbReference>
<evidence type="ECO:0000256" key="4">
    <source>
        <dbReference type="SAM" id="MobiDB-lite"/>
    </source>
</evidence>
<organism evidence="8">
    <name type="scientific">Platymeris rhadamanthus</name>
    <name type="common">Red spot assassin bug</name>
    <dbReference type="NCBI Taxonomy" id="1134088"/>
    <lineage>
        <taxon>Eukaryota</taxon>
        <taxon>Metazoa</taxon>
        <taxon>Ecdysozoa</taxon>
        <taxon>Arthropoda</taxon>
        <taxon>Hexapoda</taxon>
        <taxon>Insecta</taxon>
        <taxon>Pterygota</taxon>
        <taxon>Neoptera</taxon>
        <taxon>Paraneoptera</taxon>
        <taxon>Hemiptera</taxon>
        <taxon>Heteroptera</taxon>
        <taxon>Panheteroptera</taxon>
        <taxon>Cimicomorpha</taxon>
        <taxon>Reduviidae</taxon>
        <taxon>Platymeris</taxon>
    </lineage>
</organism>
<evidence type="ECO:0000259" key="7">
    <source>
        <dbReference type="PROSITE" id="PS50240"/>
    </source>
</evidence>
<dbReference type="InterPro" id="IPR033116">
    <property type="entry name" value="TRYPSIN_SER"/>
</dbReference>
<evidence type="ECO:0000256" key="1">
    <source>
        <dbReference type="ARBA" id="ARBA00023157"/>
    </source>
</evidence>
<comment type="caution">
    <text evidence="2">Lacks conserved residue(s) required for the propagation of feature annotation.</text>
</comment>
<evidence type="ECO:0000313" key="8">
    <source>
        <dbReference type="EMBL" id="QHB21590.1"/>
    </source>
</evidence>
<dbReference type="InterPro" id="IPR000859">
    <property type="entry name" value="CUB_dom"/>
</dbReference>
<dbReference type="Gene3D" id="2.40.10.10">
    <property type="entry name" value="Trypsin-like serine proteases"/>
    <property type="match status" value="1"/>
</dbReference>
<dbReference type="Pfam" id="PF00089">
    <property type="entry name" value="Trypsin"/>
    <property type="match status" value="1"/>
</dbReference>
<dbReference type="AlphaFoldDB" id="A0A6B9KZG9"/>
<evidence type="ECO:0000256" key="3">
    <source>
        <dbReference type="RuleBase" id="RU363034"/>
    </source>
</evidence>
<evidence type="ECO:0000256" key="2">
    <source>
        <dbReference type="PROSITE-ProRule" id="PRU00059"/>
    </source>
</evidence>
<dbReference type="SMART" id="SM00020">
    <property type="entry name" value="Tryp_SPc"/>
    <property type="match status" value="1"/>
</dbReference>
<dbReference type="CDD" id="cd00190">
    <property type="entry name" value="Tryp_SPc"/>
    <property type="match status" value="1"/>
</dbReference>
<dbReference type="EMBL" id="MN208401">
    <property type="protein sequence ID" value="QHB21590.1"/>
    <property type="molecule type" value="mRNA"/>
</dbReference>
<keyword evidence="5" id="KW-0732">Signal</keyword>
<dbReference type="InterPro" id="IPR035914">
    <property type="entry name" value="Sperma_CUB_dom_sf"/>
</dbReference>
<dbReference type="PROSITE" id="PS00134">
    <property type="entry name" value="TRYPSIN_HIS"/>
    <property type="match status" value="1"/>
</dbReference>
<name>A0A6B9KZG9_PLARH</name>
<dbReference type="PANTHER" id="PTHR24252:SF7">
    <property type="entry name" value="HYALIN"/>
    <property type="match status" value="1"/>
</dbReference>
<evidence type="ECO:0000259" key="6">
    <source>
        <dbReference type="PROSITE" id="PS01180"/>
    </source>
</evidence>
<dbReference type="PANTHER" id="PTHR24252">
    <property type="entry name" value="ACROSIN-RELATED"/>
    <property type="match status" value="1"/>
</dbReference>
<dbReference type="InterPro" id="IPR001254">
    <property type="entry name" value="Trypsin_dom"/>
</dbReference>
<dbReference type="PROSITE" id="PS50240">
    <property type="entry name" value="TRYPSIN_DOM"/>
    <property type="match status" value="1"/>
</dbReference>
<keyword evidence="3 8" id="KW-0645">Protease</keyword>